<keyword evidence="2" id="KW-1185">Reference proteome</keyword>
<name>A0ABT1D059_9PROT</name>
<accession>A0ABT1D059</accession>
<proteinExistence type="predicted"/>
<protein>
    <submittedName>
        <fullName evidence="1">Uncharacterized protein</fullName>
    </submittedName>
</protein>
<evidence type="ECO:0000313" key="1">
    <source>
        <dbReference type="EMBL" id="MCO6414670.1"/>
    </source>
</evidence>
<dbReference type="RefSeq" id="WP_252951259.1">
    <property type="nucleotide sequence ID" value="NZ_JAFIRR010000005.1"/>
</dbReference>
<evidence type="ECO:0000313" key="2">
    <source>
        <dbReference type="Proteomes" id="UP001523392"/>
    </source>
</evidence>
<dbReference type="EMBL" id="JAFIRR010000005">
    <property type="protein sequence ID" value="MCO6414670.1"/>
    <property type="molecule type" value="Genomic_DNA"/>
</dbReference>
<reference evidence="1 2" key="1">
    <citation type="submission" date="2021-12" db="EMBL/GenBank/DDBJ databases">
        <title>Siccirubricoccus leaddurans sp. nov., a high concentration Zn2+ tolerance bacterium.</title>
        <authorList>
            <person name="Cao Y."/>
        </authorList>
    </citation>
    <scope>NUCLEOTIDE SEQUENCE [LARGE SCALE GENOMIC DNA]</scope>
    <source>
        <strain evidence="1 2">KC 17139</strain>
    </source>
</reference>
<comment type="caution">
    <text evidence="1">The sequence shown here is derived from an EMBL/GenBank/DDBJ whole genome shotgun (WGS) entry which is preliminary data.</text>
</comment>
<organism evidence="1 2">
    <name type="scientific">Siccirubricoccus soli</name>
    <dbReference type="NCBI Taxonomy" id="2899147"/>
    <lineage>
        <taxon>Bacteria</taxon>
        <taxon>Pseudomonadati</taxon>
        <taxon>Pseudomonadota</taxon>
        <taxon>Alphaproteobacteria</taxon>
        <taxon>Acetobacterales</taxon>
        <taxon>Roseomonadaceae</taxon>
        <taxon>Siccirubricoccus</taxon>
    </lineage>
</organism>
<sequence>MQHPHNFTVGQTVELCHDRYDRNLPSGAYTITRLLPNDAEDREYRVKSSHDGHERVVRESQLRAGTAPVFGFGRPPAKSQGGIG</sequence>
<dbReference type="Proteomes" id="UP001523392">
    <property type="component" value="Unassembled WGS sequence"/>
</dbReference>
<gene>
    <name evidence="1" type="ORF">JYK14_00550</name>
</gene>